<sequence>MTVETLPEGQEFTGLRGLVVEDNLAILLDTEQLMLESGMAAVFTAANVAQAIQIIENTAIDIALLDINLGAETSFALVPSLTQRRIPFVFASGYGEDADLPVEARSAPTIRKPYASQDLINALRAAL</sequence>
<keyword evidence="1 2" id="KW-0597">Phosphoprotein</keyword>
<name>A0A5B0DZL2_9HYPH</name>
<evidence type="ECO:0000259" key="3">
    <source>
        <dbReference type="PROSITE" id="PS50110"/>
    </source>
</evidence>
<evidence type="ECO:0000313" key="5">
    <source>
        <dbReference type="Proteomes" id="UP000324738"/>
    </source>
</evidence>
<accession>A0A5B0DZL2</accession>
<feature type="domain" description="Response regulatory" evidence="3">
    <location>
        <begin position="16"/>
        <end position="127"/>
    </location>
</feature>
<dbReference type="AlphaFoldDB" id="A0A5B0DZL2"/>
<evidence type="ECO:0000256" key="1">
    <source>
        <dbReference type="ARBA" id="ARBA00022553"/>
    </source>
</evidence>
<dbReference type="Proteomes" id="UP000324738">
    <property type="component" value="Unassembled WGS sequence"/>
</dbReference>
<dbReference type="InterPro" id="IPR011006">
    <property type="entry name" value="CheY-like_superfamily"/>
</dbReference>
<dbReference type="PANTHER" id="PTHR44591:SF24">
    <property type="entry name" value="PROTEIN-GLUTAMATE METHYLESTERASE_PROTEIN-GLUTAMINE GLUTAMINASE 1"/>
    <property type="match status" value="1"/>
</dbReference>
<keyword evidence="5" id="KW-1185">Reference proteome</keyword>
<dbReference type="SMART" id="SM00448">
    <property type="entry name" value="REC"/>
    <property type="match status" value="1"/>
</dbReference>
<organism evidence="4 5">
    <name type="scientific">Aureimonas fodinaquatilis</name>
    <dbReference type="NCBI Taxonomy" id="2565783"/>
    <lineage>
        <taxon>Bacteria</taxon>
        <taxon>Pseudomonadati</taxon>
        <taxon>Pseudomonadota</taxon>
        <taxon>Alphaproteobacteria</taxon>
        <taxon>Hyphomicrobiales</taxon>
        <taxon>Aurantimonadaceae</taxon>
        <taxon>Aureimonas</taxon>
    </lineage>
</organism>
<dbReference type="OrthoDB" id="582170at2"/>
<evidence type="ECO:0000313" key="4">
    <source>
        <dbReference type="EMBL" id="KAA0971808.1"/>
    </source>
</evidence>
<dbReference type="PROSITE" id="PS50110">
    <property type="entry name" value="RESPONSE_REGULATORY"/>
    <property type="match status" value="1"/>
</dbReference>
<dbReference type="PANTHER" id="PTHR44591">
    <property type="entry name" value="STRESS RESPONSE REGULATOR PROTEIN 1"/>
    <property type="match status" value="1"/>
</dbReference>
<feature type="modified residue" description="4-aspartylphosphate" evidence="2">
    <location>
        <position position="66"/>
    </location>
</feature>
<gene>
    <name evidence="4" type="ORF">FPY71_01360</name>
</gene>
<dbReference type="InterPro" id="IPR001789">
    <property type="entry name" value="Sig_transdc_resp-reg_receiver"/>
</dbReference>
<dbReference type="Pfam" id="PF00072">
    <property type="entry name" value="Response_reg"/>
    <property type="match status" value="1"/>
</dbReference>
<dbReference type="GO" id="GO:0000160">
    <property type="term" value="P:phosphorelay signal transduction system"/>
    <property type="evidence" value="ECO:0007669"/>
    <property type="project" value="InterPro"/>
</dbReference>
<protein>
    <submittedName>
        <fullName evidence="4">Response regulator</fullName>
    </submittedName>
</protein>
<comment type="caution">
    <text evidence="4">The sequence shown here is derived from an EMBL/GenBank/DDBJ whole genome shotgun (WGS) entry which is preliminary data.</text>
</comment>
<dbReference type="Gene3D" id="3.40.50.2300">
    <property type="match status" value="1"/>
</dbReference>
<proteinExistence type="predicted"/>
<evidence type="ECO:0000256" key="2">
    <source>
        <dbReference type="PROSITE-ProRule" id="PRU00169"/>
    </source>
</evidence>
<dbReference type="InterPro" id="IPR050595">
    <property type="entry name" value="Bact_response_regulator"/>
</dbReference>
<reference evidence="4 5" key="1">
    <citation type="submission" date="2019-08" db="EMBL/GenBank/DDBJ databases">
        <title>Aureimonas fodiniaquatilis sp. nov., isolated from a coal mine wastewater.</title>
        <authorList>
            <person name="Kim W."/>
        </authorList>
    </citation>
    <scope>NUCLEOTIDE SEQUENCE [LARGE SCALE GENOMIC DNA]</scope>
    <source>
        <strain evidence="4 5">CAU 1482</strain>
    </source>
</reference>
<dbReference type="SUPFAM" id="SSF52172">
    <property type="entry name" value="CheY-like"/>
    <property type="match status" value="1"/>
</dbReference>
<dbReference type="EMBL" id="VTWH01000001">
    <property type="protein sequence ID" value="KAA0971808.1"/>
    <property type="molecule type" value="Genomic_DNA"/>
</dbReference>